<evidence type="ECO:0000256" key="1">
    <source>
        <dbReference type="SAM" id="MobiDB-lite"/>
    </source>
</evidence>
<protein>
    <submittedName>
        <fullName evidence="3">PaaI family thioesterase</fullName>
        <ecNumber evidence="3">3.1.2.-</ecNumber>
    </submittedName>
</protein>
<accession>A0ABW7UC07</accession>
<feature type="domain" description="Thioesterase" evidence="2">
    <location>
        <begin position="74"/>
        <end position="151"/>
    </location>
</feature>
<evidence type="ECO:0000313" key="3">
    <source>
        <dbReference type="EMBL" id="MFI1715857.1"/>
    </source>
</evidence>
<comment type="caution">
    <text evidence="3">The sequence shown here is derived from an EMBL/GenBank/DDBJ whole genome shotgun (WGS) entry which is preliminary data.</text>
</comment>
<gene>
    <name evidence="3" type="ORF">ACH407_20070</name>
</gene>
<organism evidence="3 4">
    <name type="scientific">Streptomyces litmocidini</name>
    <dbReference type="NCBI Taxonomy" id="67318"/>
    <lineage>
        <taxon>Bacteria</taxon>
        <taxon>Bacillati</taxon>
        <taxon>Actinomycetota</taxon>
        <taxon>Actinomycetes</taxon>
        <taxon>Kitasatosporales</taxon>
        <taxon>Streptomycetaceae</taxon>
        <taxon>Streptomyces</taxon>
    </lineage>
</organism>
<evidence type="ECO:0000313" key="4">
    <source>
        <dbReference type="Proteomes" id="UP001611339"/>
    </source>
</evidence>
<proteinExistence type="predicted"/>
<dbReference type="EMBL" id="JBIRUI010000008">
    <property type="protein sequence ID" value="MFI1715857.1"/>
    <property type="molecule type" value="Genomic_DNA"/>
</dbReference>
<dbReference type="GO" id="GO:0016787">
    <property type="term" value="F:hydrolase activity"/>
    <property type="evidence" value="ECO:0007669"/>
    <property type="project" value="UniProtKB-KW"/>
</dbReference>
<dbReference type="InterPro" id="IPR006683">
    <property type="entry name" value="Thioestr_dom"/>
</dbReference>
<keyword evidence="3" id="KW-0378">Hydrolase</keyword>
<reference evidence="3 4" key="1">
    <citation type="submission" date="2024-10" db="EMBL/GenBank/DDBJ databases">
        <title>The Natural Products Discovery Center: Release of the First 8490 Sequenced Strains for Exploring Actinobacteria Biosynthetic Diversity.</title>
        <authorList>
            <person name="Kalkreuter E."/>
            <person name="Kautsar S.A."/>
            <person name="Yang D."/>
            <person name="Bader C.D."/>
            <person name="Teijaro C.N."/>
            <person name="Fluegel L."/>
            <person name="Davis C.M."/>
            <person name="Simpson J.R."/>
            <person name="Lauterbach L."/>
            <person name="Steele A.D."/>
            <person name="Gui C."/>
            <person name="Meng S."/>
            <person name="Li G."/>
            <person name="Viehrig K."/>
            <person name="Ye F."/>
            <person name="Su P."/>
            <person name="Kiefer A.F."/>
            <person name="Nichols A."/>
            <person name="Cepeda A.J."/>
            <person name="Yan W."/>
            <person name="Fan B."/>
            <person name="Jiang Y."/>
            <person name="Adhikari A."/>
            <person name="Zheng C.-J."/>
            <person name="Schuster L."/>
            <person name="Cowan T.M."/>
            <person name="Smanski M.J."/>
            <person name="Chevrette M.G."/>
            <person name="De Carvalho L.P.S."/>
            <person name="Shen B."/>
        </authorList>
    </citation>
    <scope>NUCLEOTIDE SEQUENCE [LARGE SCALE GENOMIC DNA]</scope>
    <source>
        <strain evidence="3 4">NPDC020602</strain>
    </source>
</reference>
<sequence>MSGAQASSPDVGGSVPRPHTPSPDAGTLGTLSPDELNALVQRQFPDYAACRVTDASGTHLLMEADGARLRTRPGGTISGPEQAGLVDLAAFLLINARLGRPTPMALTTSLQISYLNRPRPGLLRTHARMAKFGRRLCVVLAELRDEAGDLAASATVTYSVPPTTAGQGTG</sequence>
<name>A0ABW7UC07_9ACTN</name>
<dbReference type="Pfam" id="PF03061">
    <property type="entry name" value="4HBT"/>
    <property type="match status" value="1"/>
</dbReference>
<evidence type="ECO:0000259" key="2">
    <source>
        <dbReference type="Pfam" id="PF03061"/>
    </source>
</evidence>
<dbReference type="EC" id="3.1.2.-" evidence="3"/>
<keyword evidence="4" id="KW-1185">Reference proteome</keyword>
<dbReference type="Proteomes" id="UP001611339">
    <property type="component" value="Unassembled WGS sequence"/>
</dbReference>
<dbReference type="SUPFAM" id="SSF54637">
    <property type="entry name" value="Thioesterase/thiol ester dehydrase-isomerase"/>
    <property type="match status" value="1"/>
</dbReference>
<dbReference type="InterPro" id="IPR029069">
    <property type="entry name" value="HotDog_dom_sf"/>
</dbReference>
<dbReference type="RefSeq" id="WP_398710580.1">
    <property type="nucleotide sequence ID" value="NZ_JBIRUI010000008.1"/>
</dbReference>
<dbReference type="Gene3D" id="3.10.129.10">
    <property type="entry name" value="Hotdog Thioesterase"/>
    <property type="match status" value="1"/>
</dbReference>
<dbReference type="CDD" id="cd03443">
    <property type="entry name" value="PaaI_thioesterase"/>
    <property type="match status" value="1"/>
</dbReference>
<feature type="region of interest" description="Disordered" evidence="1">
    <location>
        <begin position="1"/>
        <end position="32"/>
    </location>
</feature>